<organism evidence="3 4">
    <name type="scientific">Nocardioides nanhaiensis</name>
    <dbReference type="NCBI Taxonomy" id="1476871"/>
    <lineage>
        <taxon>Bacteria</taxon>
        <taxon>Bacillati</taxon>
        <taxon>Actinomycetota</taxon>
        <taxon>Actinomycetes</taxon>
        <taxon>Propionibacteriales</taxon>
        <taxon>Nocardioidaceae</taxon>
        <taxon>Nocardioides</taxon>
    </lineage>
</organism>
<feature type="compositionally biased region" description="Basic and acidic residues" evidence="1">
    <location>
        <begin position="17"/>
        <end position="33"/>
    </location>
</feature>
<dbReference type="RefSeq" id="WP_345267862.1">
    <property type="nucleotide sequence ID" value="NZ_BAABIM010000003.1"/>
</dbReference>
<protein>
    <submittedName>
        <fullName evidence="3">Uncharacterized protein</fullName>
    </submittedName>
</protein>
<gene>
    <name evidence="3" type="ORF">GCM10023226_33050</name>
</gene>
<feature type="transmembrane region" description="Helical" evidence="2">
    <location>
        <begin position="76"/>
        <end position="97"/>
    </location>
</feature>
<keyword evidence="2" id="KW-0472">Membrane</keyword>
<evidence type="ECO:0000256" key="2">
    <source>
        <dbReference type="SAM" id="Phobius"/>
    </source>
</evidence>
<proteinExistence type="predicted"/>
<name>A0ABP8WMV3_9ACTN</name>
<feature type="region of interest" description="Disordered" evidence="1">
    <location>
        <begin position="1"/>
        <end position="52"/>
    </location>
</feature>
<evidence type="ECO:0000313" key="3">
    <source>
        <dbReference type="EMBL" id="GAA4692492.1"/>
    </source>
</evidence>
<feature type="region of interest" description="Disordered" evidence="1">
    <location>
        <begin position="137"/>
        <end position="169"/>
    </location>
</feature>
<keyword evidence="2" id="KW-0812">Transmembrane</keyword>
<evidence type="ECO:0000313" key="4">
    <source>
        <dbReference type="Proteomes" id="UP001500621"/>
    </source>
</evidence>
<evidence type="ECO:0000256" key="1">
    <source>
        <dbReference type="SAM" id="MobiDB-lite"/>
    </source>
</evidence>
<dbReference type="EMBL" id="BAABIM010000003">
    <property type="protein sequence ID" value="GAA4692492.1"/>
    <property type="molecule type" value="Genomic_DNA"/>
</dbReference>
<keyword evidence="4" id="KW-1185">Reference proteome</keyword>
<comment type="caution">
    <text evidence="3">The sequence shown here is derived from an EMBL/GenBank/DDBJ whole genome shotgun (WGS) entry which is preliminary data.</text>
</comment>
<reference evidence="4" key="1">
    <citation type="journal article" date="2019" name="Int. J. Syst. Evol. Microbiol.">
        <title>The Global Catalogue of Microorganisms (GCM) 10K type strain sequencing project: providing services to taxonomists for standard genome sequencing and annotation.</title>
        <authorList>
            <consortium name="The Broad Institute Genomics Platform"/>
            <consortium name="The Broad Institute Genome Sequencing Center for Infectious Disease"/>
            <person name="Wu L."/>
            <person name="Ma J."/>
        </authorList>
    </citation>
    <scope>NUCLEOTIDE SEQUENCE [LARGE SCALE GENOMIC DNA]</scope>
    <source>
        <strain evidence="4">JCM 18127</strain>
    </source>
</reference>
<feature type="compositionally biased region" description="Acidic residues" evidence="1">
    <location>
        <begin position="154"/>
        <end position="163"/>
    </location>
</feature>
<keyword evidence="2" id="KW-1133">Transmembrane helix</keyword>
<accession>A0ABP8WMV3</accession>
<sequence>MSTYDPYQPPEQPADGSRPDAEDPFDSRHRPELELDPPDPNDPQWRSTGSYRPTSGLYANAYSSHTSSGVRSGANVAMGAIGVLVVVVFAVVVGSMASQRDSPTGTYDDGFAQCAAEHDEDSSLFSDAEWCDLELNGGDGDGDLTDMGGISDEGGFDVEDYFPDDPYGP</sequence>
<dbReference type="Proteomes" id="UP001500621">
    <property type="component" value="Unassembled WGS sequence"/>
</dbReference>